<reference evidence="2" key="1">
    <citation type="submission" date="2020-08" db="EMBL/GenBank/DDBJ databases">
        <title>Multicomponent nature underlies the extraordinary mechanical properties of spider dragline silk.</title>
        <authorList>
            <person name="Kono N."/>
            <person name="Nakamura H."/>
            <person name="Mori M."/>
            <person name="Yoshida Y."/>
            <person name="Ohtoshi R."/>
            <person name="Malay A.D."/>
            <person name="Moran D.A.P."/>
            <person name="Tomita M."/>
            <person name="Numata K."/>
            <person name="Arakawa K."/>
        </authorList>
    </citation>
    <scope>NUCLEOTIDE SEQUENCE</scope>
</reference>
<dbReference type="Pfam" id="PF00078">
    <property type="entry name" value="RVT_1"/>
    <property type="match status" value="1"/>
</dbReference>
<dbReference type="Proteomes" id="UP000887159">
    <property type="component" value="Unassembled WGS sequence"/>
</dbReference>
<dbReference type="PROSITE" id="PS50878">
    <property type="entry name" value="RT_POL"/>
    <property type="match status" value="1"/>
</dbReference>
<keyword evidence="3" id="KW-1185">Reference proteome</keyword>
<organism evidence="2 3">
    <name type="scientific">Trichonephila clavipes</name>
    <name type="common">Golden silk orbweaver</name>
    <name type="synonym">Nephila clavipes</name>
    <dbReference type="NCBI Taxonomy" id="2585209"/>
    <lineage>
        <taxon>Eukaryota</taxon>
        <taxon>Metazoa</taxon>
        <taxon>Ecdysozoa</taxon>
        <taxon>Arthropoda</taxon>
        <taxon>Chelicerata</taxon>
        <taxon>Arachnida</taxon>
        <taxon>Araneae</taxon>
        <taxon>Araneomorphae</taxon>
        <taxon>Entelegynae</taxon>
        <taxon>Araneoidea</taxon>
        <taxon>Nephilidae</taxon>
        <taxon>Trichonephila</taxon>
    </lineage>
</organism>
<dbReference type="PANTHER" id="PTHR33064">
    <property type="entry name" value="POL PROTEIN"/>
    <property type="match status" value="1"/>
</dbReference>
<name>A0A8X7BJU8_TRICX</name>
<dbReference type="Gene3D" id="3.30.70.270">
    <property type="match status" value="1"/>
</dbReference>
<sequence length="118" mass="13566">MVNFSSLKCLSDCLHALQRFISTVFRDLVVQGIVLPYMDDIVILAKNESEAIDGLKKVLQVSSDYGLEINFDKCQFLHRKIEFLGHIIENNKLFPSPSKTKSVVNYPEQKQLKKFNVF</sequence>
<comment type="caution">
    <text evidence="2">The sequence shown here is derived from an EMBL/GenBank/DDBJ whole genome shotgun (WGS) entry which is preliminary data.</text>
</comment>
<dbReference type="InterPro" id="IPR051320">
    <property type="entry name" value="Viral_Replic_Matur_Polypro"/>
</dbReference>
<dbReference type="GO" id="GO:0071897">
    <property type="term" value="P:DNA biosynthetic process"/>
    <property type="evidence" value="ECO:0007669"/>
    <property type="project" value="UniProtKB-ARBA"/>
</dbReference>
<feature type="domain" description="Reverse transcriptase" evidence="1">
    <location>
        <begin position="1"/>
        <end position="88"/>
    </location>
</feature>
<gene>
    <name evidence="2" type="primary">pol_4434</name>
    <name evidence="2" type="ORF">TNCV_2229701</name>
</gene>
<proteinExistence type="predicted"/>
<evidence type="ECO:0000259" key="1">
    <source>
        <dbReference type="PROSITE" id="PS50878"/>
    </source>
</evidence>
<dbReference type="InterPro" id="IPR043502">
    <property type="entry name" value="DNA/RNA_pol_sf"/>
</dbReference>
<evidence type="ECO:0000313" key="2">
    <source>
        <dbReference type="EMBL" id="GFY33019.1"/>
    </source>
</evidence>
<protein>
    <submittedName>
        <fullName evidence="2">Retrovirus-related Pol polyprotein from transposon 297</fullName>
    </submittedName>
</protein>
<evidence type="ECO:0000313" key="3">
    <source>
        <dbReference type="Proteomes" id="UP000887159"/>
    </source>
</evidence>
<dbReference type="SUPFAM" id="SSF56672">
    <property type="entry name" value="DNA/RNA polymerases"/>
    <property type="match status" value="1"/>
</dbReference>
<dbReference type="InterPro" id="IPR000477">
    <property type="entry name" value="RT_dom"/>
</dbReference>
<dbReference type="EMBL" id="BMAU01021407">
    <property type="protein sequence ID" value="GFY33019.1"/>
    <property type="molecule type" value="Genomic_DNA"/>
</dbReference>
<dbReference type="PANTHER" id="PTHR33064:SF37">
    <property type="entry name" value="RIBONUCLEASE H"/>
    <property type="match status" value="1"/>
</dbReference>
<dbReference type="InterPro" id="IPR043128">
    <property type="entry name" value="Rev_trsase/Diguanyl_cyclase"/>
</dbReference>
<dbReference type="AlphaFoldDB" id="A0A8X7BJU8"/>
<accession>A0A8X7BJU8</accession>